<dbReference type="Pfam" id="PF00571">
    <property type="entry name" value="CBS"/>
    <property type="match status" value="2"/>
</dbReference>
<sequence length="221" mass="25391">MIAEELINHMIPPLKPTDSINKGLTWMEELRVNQLPVVDNGEYIGLIGEDIIYKYNNQNALIKDLQLFGQDIFVSYYQHFYDVLKVADTYGVDVIPVLGEENNFLGVVTMNDTLSAFAKSTAMKEPGSIFVLWMDQRDYSLTEISRLVESNNAKILSTYIATDNQDPSKINVTIKVDKTDLARIISTFERFSYRIIAKFQAAENQEIDKERLDILFRYLDL</sequence>
<protein>
    <submittedName>
        <fullName evidence="2">CBS domain pair protein</fullName>
    </submittedName>
</protein>
<feature type="domain" description="CBS" evidence="1">
    <location>
        <begin position="73"/>
        <end position="118"/>
    </location>
</feature>
<dbReference type="CDD" id="cd17783">
    <property type="entry name" value="CBS_pair_bac"/>
    <property type="match status" value="1"/>
</dbReference>
<evidence type="ECO:0000259" key="1">
    <source>
        <dbReference type="Pfam" id="PF00571"/>
    </source>
</evidence>
<proteinExistence type="predicted"/>
<dbReference type="SUPFAM" id="SSF54631">
    <property type="entry name" value="CBS-domain pair"/>
    <property type="match status" value="1"/>
</dbReference>
<dbReference type="InterPro" id="IPR046342">
    <property type="entry name" value="CBS_dom_sf"/>
</dbReference>
<feature type="domain" description="CBS" evidence="1">
    <location>
        <begin position="6"/>
        <end position="50"/>
    </location>
</feature>
<organism evidence="2 3">
    <name type="scientific">Microscilla marina ATCC 23134</name>
    <dbReference type="NCBI Taxonomy" id="313606"/>
    <lineage>
        <taxon>Bacteria</taxon>
        <taxon>Pseudomonadati</taxon>
        <taxon>Bacteroidota</taxon>
        <taxon>Cytophagia</taxon>
        <taxon>Cytophagales</taxon>
        <taxon>Microscillaceae</taxon>
        <taxon>Microscilla</taxon>
    </lineage>
</organism>
<evidence type="ECO:0000313" key="3">
    <source>
        <dbReference type="Proteomes" id="UP000004095"/>
    </source>
</evidence>
<evidence type="ECO:0000313" key="2">
    <source>
        <dbReference type="EMBL" id="EAY27820.1"/>
    </source>
</evidence>
<dbReference type="InterPro" id="IPR000644">
    <property type="entry name" value="CBS_dom"/>
</dbReference>
<dbReference type="AlphaFoldDB" id="A1ZP28"/>
<dbReference type="RefSeq" id="WP_002698803.1">
    <property type="nucleotide sequence ID" value="NZ_AAWS01000020.1"/>
</dbReference>
<name>A1ZP28_MICM2</name>
<dbReference type="OrthoDB" id="1523762at2"/>
<keyword evidence="3" id="KW-1185">Reference proteome</keyword>
<gene>
    <name evidence="2" type="ORF">M23134_00261</name>
</gene>
<accession>A1ZP28</accession>
<dbReference type="Proteomes" id="UP000004095">
    <property type="component" value="Unassembled WGS sequence"/>
</dbReference>
<dbReference type="eggNOG" id="COG0517">
    <property type="taxonomic scope" value="Bacteria"/>
</dbReference>
<comment type="caution">
    <text evidence="2">The sequence shown here is derived from an EMBL/GenBank/DDBJ whole genome shotgun (WGS) entry which is preliminary data.</text>
</comment>
<dbReference type="EMBL" id="AAWS01000020">
    <property type="protein sequence ID" value="EAY27820.1"/>
    <property type="molecule type" value="Genomic_DNA"/>
</dbReference>
<reference evidence="2 3" key="1">
    <citation type="submission" date="2007-01" db="EMBL/GenBank/DDBJ databases">
        <authorList>
            <person name="Haygood M."/>
            <person name="Podell S."/>
            <person name="Anderson C."/>
            <person name="Hopkinson B."/>
            <person name="Roe K."/>
            <person name="Barbeau K."/>
            <person name="Gaasterland T."/>
            <person name="Ferriera S."/>
            <person name="Johnson J."/>
            <person name="Kravitz S."/>
            <person name="Beeson K."/>
            <person name="Sutton G."/>
            <person name="Rogers Y.-H."/>
            <person name="Friedman R."/>
            <person name="Frazier M."/>
            <person name="Venter J.C."/>
        </authorList>
    </citation>
    <scope>NUCLEOTIDE SEQUENCE [LARGE SCALE GENOMIC DNA]</scope>
    <source>
        <strain evidence="2 3">ATCC 23134</strain>
    </source>
</reference>
<dbReference type="Gene3D" id="3.10.580.10">
    <property type="entry name" value="CBS-domain"/>
    <property type="match status" value="1"/>
</dbReference>